<accession>B6BWZ6</accession>
<dbReference type="PANTHER" id="PTHR45947:SF3">
    <property type="entry name" value="SULFOQUINOVOSYL TRANSFERASE SQD2"/>
    <property type="match status" value="1"/>
</dbReference>
<sequence length="327" mass="37574">MNKILIATDTYEQVNGVSTTYKNIFKCSKKKIKIIHPALFKYKSFKAYPEIQFCFQFLKVYKAIKKYSPTHIHIATEGPIGLVARIYCKLNKLAFTSAYHTRFPEYLESYFGHFKNIAYMYLKLFHKKSKMIFVPSRSCMDDLKNLGFSKLRLWTRGVSEELIINAPYSKNNGKKIKVLYVGRVSKEKNLINLCVLHQYFDITIVGDGPIKNELENSYKNIKFVGYKFGKELAKFYHSNDVFCFPSLTDTFGIVIIEALSNGLPVAAYNVTGPKDIVTSGVDGFLGSNLKENIELAFKLNRVKIKKESSKKWSWQQCHDILISGLTH</sequence>
<dbReference type="AlphaFoldDB" id="B6BWZ6"/>
<dbReference type="STRING" id="314607.KB13_890"/>
<dbReference type="Pfam" id="PF13439">
    <property type="entry name" value="Glyco_transf_4"/>
    <property type="match status" value="1"/>
</dbReference>
<feature type="domain" description="Glycosyltransferase subfamily 4-like N-terminal" evidence="2">
    <location>
        <begin position="48"/>
        <end position="161"/>
    </location>
</feature>
<proteinExistence type="predicted"/>
<dbReference type="GO" id="GO:0016757">
    <property type="term" value="F:glycosyltransferase activity"/>
    <property type="evidence" value="ECO:0007669"/>
    <property type="project" value="InterPro"/>
</dbReference>
<organism evidence="3 4">
    <name type="scientific">beta proteobacterium KB13</name>
    <dbReference type="NCBI Taxonomy" id="314607"/>
    <lineage>
        <taxon>Bacteria</taxon>
        <taxon>Pseudomonadati</taxon>
        <taxon>Pseudomonadota</taxon>
        <taxon>Betaproteobacteria</taxon>
        <taxon>Nitrosomonadales</taxon>
        <taxon>OM43 clade</taxon>
    </lineage>
</organism>
<dbReference type="SUPFAM" id="SSF53756">
    <property type="entry name" value="UDP-Glycosyltransferase/glycogen phosphorylase"/>
    <property type="match status" value="1"/>
</dbReference>
<dbReference type="HOGENOM" id="CLU_009583_2_0_4"/>
<reference evidence="4" key="1">
    <citation type="journal article" date="2012" name="Stand. Genomic Sci.">
        <title>Genome sequence of strain HIMB624, a cultured representative from the OM43 clade of marine Betaproteobacteria.</title>
        <authorList>
            <person name="Huggett M.J."/>
            <person name="Hayakawa D.H."/>
            <person name="Rappe M.S."/>
        </authorList>
    </citation>
    <scope>NUCLEOTIDE SEQUENCE [LARGE SCALE GENOMIC DNA]</scope>
    <source>
        <strain evidence="4">KB13</strain>
    </source>
</reference>
<dbReference type="Pfam" id="PF00534">
    <property type="entry name" value="Glycos_transf_1"/>
    <property type="match status" value="1"/>
</dbReference>
<dbReference type="PANTHER" id="PTHR45947">
    <property type="entry name" value="SULFOQUINOVOSYL TRANSFERASE SQD2"/>
    <property type="match status" value="1"/>
</dbReference>
<dbReference type="InterPro" id="IPR028098">
    <property type="entry name" value="Glyco_trans_4-like_N"/>
</dbReference>
<keyword evidence="3" id="KW-0808">Transferase</keyword>
<dbReference type="Proteomes" id="UP000004188">
    <property type="component" value="Unassembled WGS sequence"/>
</dbReference>
<evidence type="ECO:0000259" key="1">
    <source>
        <dbReference type="Pfam" id="PF00534"/>
    </source>
</evidence>
<dbReference type="eggNOG" id="COG0438">
    <property type="taxonomic scope" value="Bacteria"/>
</dbReference>
<dbReference type="InterPro" id="IPR050194">
    <property type="entry name" value="Glycosyltransferase_grp1"/>
</dbReference>
<name>B6BWZ6_9PROT</name>
<keyword evidence="4" id="KW-1185">Reference proteome</keyword>
<gene>
    <name evidence="3" type="ORF">KB13_890</name>
</gene>
<feature type="domain" description="Glycosyl transferase family 1" evidence="1">
    <location>
        <begin position="170"/>
        <end position="313"/>
    </location>
</feature>
<dbReference type="InterPro" id="IPR001296">
    <property type="entry name" value="Glyco_trans_1"/>
</dbReference>
<evidence type="ECO:0000259" key="2">
    <source>
        <dbReference type="Pfam" id="PF13439"/>
    </source>
</evidence>
<dbReference type="EMBL" id="DS995299">
    <property type="protein sequence ID" value="EDZ64758.1"/>
    <property type="molecule type" value="Genomic_DNA"/>
</dbReference>
<protein>
    <submittedName>
        <fullName evidence="3">Glycosyl transferase, group 1 family protein</fullName>
    </submittedName>
</protein>
<evidence type="ECO:0000313" key="3">
    <source>
        <dbReference type="EMBL" id="EDZ64758.1"/>
    </source>
</evidence>
<evidence type="ECO:0000313" key="4">
    <source>
        <dbReference type="Proteomes" id="UP000004188"/>
    </source>
</evidence>
<dbReference type="Gene3D" id="3.40.50.2000">
    <property type="entry name" value="Glycogen Phosphorylase B"/>
    <property type="match status" value="2"/>
</dbReference>